<evidence type="ECO:0008006" key="6">
    <source>
        <dbReference type="Google" id="ProtNLM"/>
    </source>
</evidence>
<dbReference type="Pfam" id="PF05569">
    <property type="entry name" value="Peptidase_M56"/>
    <property type="match status" value="1"/>
</dbReference>
<evidence type="ECO:0000256" key="1">
    <source>
        <dbReference type="ARBA" id="ARBA00022729"/>
    </source>
</evidence>
<dbReference type="AlphaFoldDB" id="A0A062U4A1"/>
<keyword evidence="1" id="KW-0732">Signal</keyword>
<evidence type="ECO:0000313" key="5">
    <source>
        <dbReference type="Proteomes" id="UP000249123"/>
    </source>
</evidence>
<dbReference type="InterPro" id="IPR011055">
    <property type="entry name" value="Dup_hybrid_motif"/>
</dbReference>
<dbReference type="PANTHER" id="PTHR21666">
    <property type="entry name" value="PEPTIDASE-RELATED"/>
    <property type="match status" value="1"/>
</dbReference>
<dbReference type="PANTHER" id="PTHR21666:SF289">
    <property type="entry name" value="L-ALA--D-GLU ENDOPEPTIDASE"/>
    <property type="match status" value="1"/>
</dbReference>
<proteinExistence type="predicted"/>
<dbReference type="InterPro" id="IPR016047">
    <property type="entry name" value="M23ase_b-sheet_dom"/>
</dbReference>
<accession>A0A062U4A1</accession>
<dbReference type="OrthoDB" id="9805070at2"/>
<dbReference type="eggNOG" id="COG0739">
    <property type="taxonomic scope" value="Bacteria"/>
</dbReference>
<dbReference type="Pfam" id="PF01551">
    <property type="entry name" value="Peptidase_M23"/>
    <property type="match status" value="1"/>
</dbReference>
<dbReference type="CDD" id="cd12797">
    <property type="entry name" value="M23_peptidase"/>
    <property type="match status" value="1"/>
</dbReference>
<feature type="domain" description="M23ase beta-sheet core" evidence="2">
    <location>
        <begin position="356"/>
        <end position="450"/>
    </location>
</feature>
<organism evidence="4 5">
    <name type="scientific">Hyphomonas pacifica</name>
    <dbReference type="NCBI Taxonomy" id="1280941"/>
    <lineage>
        <taxon>Bacteria</taxon>
        <taxon>Pseudomonadati</taxon>
        <taxon>Pseudomonadota</taxon>
        <taxon>Alphaproteobacteria</taxon>
        <taxon>Hyphomonadales</taxon>
        <taxon>Hyphomonadaceae</taxon>
        <taxon>Hyphomonas</taxon>
    </lineage>
</organism>
<gene>
    <name evidence="4" type="ORF">HY3_00195</name>
</gene>
<dbReference type="GO" id="GO:0004222">
    <property type="term" value="F:metalloendopeptidase activity"/>
    <property type="evidence" value="ECO:0007669"/>
    <property type="project" value="TreeGrafter"/>
</dbReference>
<name>A0A062U4A1_9PROT</name>
<comment type="caution">
    <text evidence="4">The sequence shown here is derived from an EMBL/GenBank/DDBJ whole genome shotgun (WGS) entry which is preliminary data.</text>
</comment>
<dbReference type="EMBL" id="AWFB01000001">
    <property type="protein sequence ID" value="RAN36029.1"/>
    <property type="molecule type" value="Genomic_DNA"/>
</dbReference>
<evidence type="ECO:0000259" key="2">
    <source>
        <dbReference type="Pfam" id="PF01551"/>
    </source>
</evidence>
<dbReference type="Gene3D" id="2.70.70.10">
    <property type="entry name" value="Glucose Permease (Domain IIA)"/>
    <property type="match status" value="1"/>
</dbReference>
<reference evidence="4 5" key="1">
    <citation type="submission" date="2013-04" db="EMBL/GenBank/DDBJ databases">
        <title>Hyphomonas sp. T24B3 Genome Sequencing.</title>
        <authorList>
            <person name="Lai Q."/>
            <person name="Shao Z."/>
        </authorList>
    </citation>
    <scope>NUCLEOTIDE SEQUENCE [LARGE SCALE GENOMIC DNA]</scope>
    <source>
        <strain evidence="4 5">T24B3</strain>
    </source>
</reference>
<dbReference type="CDD" id="cd07341">
    <property type="entry name" value="M56_BlaR1_MecR1_like"/>
    <property type="match status" value="1"/>
</dbReference>
<evidence type="ECO:0000259" key="3">
    <source>
        <dbReference type="Pfam" id="PF05569"/>
    </source>
</evidence>
<dbReference type="InterPro" id="IPR050570">
    <property type="entry name" value="Cell_wall_metabolism_enzyme"/>
</dbReference>
<dbReference type="Proteomes" id="UP000249123">
    <property type="component" value="Unassembled WGS sequence"/>
</dbReference>
<protein>
    <recommendedName>
        <fullName evidence="6">Peptidase M23 domain-containing protein</fullName>
    </recommendedName>
</protein>
<dbReference type="SUPFAM" id="SSF51261">
    <property type="entry name" value="Duplicated hybrid motif"/>
    <property type="match status" value="1"/>
</dbReference>
<sequence>MMSPLALVLLALIWSAIVWAGASLICRMRPSPVMAQATWRGAAFLFIAPFAASVCVPALPVLADAPLADLPMLEPLAIMPETKDEVVAQGPASRMPDIGMLTIIMLALGWGFRALLWGISQVRLQRLKSWARPASRPIGHWAEALGLSQVPDVHVIPRGAPFLAGIMKRRVYVPAALIRREGAQQVIVHELVHLKQGDLLTRPVERLIADLFWFSPFAWLIRGQLDFWREAVVDQKTVELTGDRIAYAKALTSAARASRDEAVLPVAAFILQKKGNLKMRLTELLTEKPRPRRLGLVVAAALACAAPLAIAQGVLIKGAAAAPGAEITYSHAVLDKARLTSTFGNRKHPITGKMKQHDGVDLAEAEGVPVYAPANGVITLAAEKGAYGNLVLLQASEETSMRFGQLQSMAVKAGDIVKAGDVIGTLGQSGRATGPHLHFEVWRAGIAVDPQAETGLVLASELSVPAGLEKKVPAR</sequence>
<feature type="domain" description="Peptidase M56" evidence="3">
    <location>
        <begin position="26"/>
        <end position="282"/>
    </location>
</feature>
<evidence type="ECO:0000313" key="4">
    <source>
        <dbReference type="EMBL" id="RAN36029.1"/>
    </source>
</evidence>
<dbReference type="InterPro" id="IPR008756">
    <property type="entry name" value="Peptidase_M56"/>
</dbReference>
<dbReference type="eggNOG" id="COG4219">
    <property type="taxonomic scope" value="Bacteria"/>
</dbReference>
<keyword evidence="5" id="KW-1185">Reference proteome</keyword>
<dbReference type="STRING" id="1280941.HY2_00875"/>
<dbReference type="RefSeq" id="WP_051594574.1">
    <property type="nucleotide sequence ID" value="NZ_AWFA01000001.1"/>
</dbReference>